<protein>
    <submittedName>
        <fullName evidence="1">Uncharacterized protein</fullName>
    </submittedName>
</protein>
<sequence length="79" mass="9424">MGKWTLQRRRSHGELPRLHELERAVQAELQDVRGREELFLRSTSELTSLMKKLGRTQGRAYFRYVLRDVFGDKSRLYEA</sequence>
<evidence type="ECO:0000313" key="2">
    <source>
        <dbReference type="Proteomes" id="UP000237271"/>
    </source>
</evidence>
<keyword evidence="2" id="KW-1185">Reference proteome</keyword>
<dbReference type="OrthoDB" id="1562946at2759"/>
<gene>
    <name evidence="1" type="ORF">PHPALM_29270</name>
</gene>
<dbReference type="EMBL" id="NCKW01015845">
    <property type="protein sequence ID" value="POM61683.1"/>
    <property type="molecule type" value="Genomic_DNA"/>
</dbReference>
<dbReference type="Proteomes" id="UP000237271">
    <property type="component" value="Unassembled WGS sequence"/>
</dbReference>
<name>A0A2P4X800_9STRA</name>
<evidence type="ECO:0000313" key="1">
    <source>
        <dbReference type="EMBL" id="POM61683.1"/>
    </source>
</evidence>
<organism evidence="1 2">
    <name type="scientific">Phytophthora palmivora</name>
    <dbReference type="NCBI Taxonomy" id="4796"/>
    <lineage>
        <taxon>Eukaryota</taxon>
        <taxon>Sar</taxon>
        <taxon>Stramenopiles</taxon>
        <taxon>Oomycota</taxon>
        <taxon>Peronosporomycetes</taxon>
        <taxon>Peronosporales</taxon>
        <taxon>Peronosporaceae</taxon>
        <taxon>Phytophthora</taxon>
    </lineage>
</organism>
<reference evidence="1 2" key="1">
    <citation type="journal article" date="2017" name="Genome Biol. Evol.">
        <title>Phytophthora megakarya and P. palmivora, closely related causal agents of cacao black pod rot, underwent increases in genome sizes and gene numbers by different mechanisms.</title>
        <authorList>
            <person name="Ali S.S."/>
            <person name="Shao J."/>
            <person name="Lary D.J."/>
            <person name="Kronmiller B."/>
            <person name="Shen D."/>
            <person name="Strem M.D."/>
            <person name="Amoako-Attah I."/>
            <person name="Akrofi A.Y."/>
            <person name="Begoude B.A."/>
            <person name="Ten Hoopen G.M."/>
            <person name="Coulibaly K."/>
            <person name="Kebe B.I."/>
            <person name="Melnick R.L."/>
            <person name="Guiltinan M.J."/>
            <person name="Tyler B.M."/>
            <person name="Meinhardt L.W."/>
            <person name="Bailey B.A."/>
        </authorList>
    </citation>
    <scope>NUCLEOTIDE SEQUENCE [LARGE SCALE GENOMIC DNA]</scope>
    <source>
        <strain evidence="2">sbr112.9</strain>
    </source>
</reference>
<proteinExistence type="predicted"/>
<feature type="non-terminal residue" evidence="1">
    <location>
        <position position="79"/>
    </location>
</feature>
<dbReference type="AlphaFoldDB" id="A0A2P4X800"/>
<comment type="caution">
    <text evidence="1">The sequence shown here is derived from an EMBL/GenBank/DDBJ whole genome shotgun (WGS) entry which is preliminary data.</text>
</comment>
<accession>A0A2P4X800</accession>